<sequence length="159" mass="18620">MSAKILSSPIILVIALVYVIFGGCRLIWSLPYTLKQSTLTIRQRSRLRKLYNQQPGTTKLPQYLGVTLCLLIILSLVIPLSGWSVPQLWLSFIWLIWLLIGWWSGRQGLDRRRNYWQAQHGQLPFNLIDDKQFQTRRIQFNRLVIAAIIAILDYGWLFH</sequence>
<gene>
    <name evidence="2" type="ORF">ACFQH1_04745</name>
</gene>
<dbReference type="PROSITE" id="PS51257">
    <property type="entry name" value="PROKAR_LIPOPROTEIN"/>
    <property type="match status" value="1"/>
</dbReference>
<proteinExistence type="predicted"/>
<feature type="transmembrane region" description="Helical" evidence="1">
    <location>
        <begin position="6"/>
        <end position="28"/>
    </location>
</feature>
<name>A0ABW1UEF2_9LACO</name>
<comment type="caution">
    <text evidence="2">The sequence shown here is derived from an EMBL/GenBank/DDBJ whole genome shotgun (WGS) entry which is preliminary data.</text>
</comment>
<keyword evidence="1" id="KW-0812">Transmembrane</keyword>
<evidence type="ECO:0000313" key="3">
    <source>
        <dbReference type="Proteomes" id="UP001596227"/>
    </source>
</evidence>
<dbReference type="Proteomes" id="UP001596227">
    <property type="component" value="Unassembled WGS sequence"/>
</dbReference>
<keyword evidence="1" id="KW-0472">Membrane</keyword>
<feature type="transmembrane region" description="Helical" evidence="1">
    <location>
        <begin position="140"/>
        <end position="158"/>
    </location>
</feature>
<dbReference type="RefSeq" id="WP_137606240.1">
    <property type="nucleotide sequence ID" value="NZ_BJDH01000001.1"/>
</dbReference>
<feature type="transmembrane region" description="Helical" evidence="1">
    <location>
        <begin position="63"/>
        <end position="82"/>
    </location>
</feature>
<evidence type="ECO:0000256" key="1">
    <source>
        <dbReference type="SAM" id="Phobius"/>
    </source>
</evidence>
<organism evidence="2 3">
    <name type="scientific">Lactiplantibacillus daoliensis</name>
    <dbReference type="NCBI Taxonomy" id="2559916"/>
    <lineage>
        <taxon>Bacteria</taxon>
        <taxon>Bacillati</taxon>
        <taxon>Bacillota</taxon>
        <taxon>Bacilli</taxon>
        <taxon>Lactobacillales</taxon>
        <taxon>Lactobacillaceae</taxon>
        <taxon>Lactiplantibacillus</taxon>
    </lineage>
</organism>
<feature type="transmembrane region" description="Helical" evidence="1">
    <location>
        <begin position="88"/>
        <end position="105"/>
    </location>
</feature>
<evidence type="ECO:0008006" key="4">
    <source>
        <dbReference type="Google" id="ProtNLM"/>
    </source>
</evidence>
<keyword evidence="1" id="KW-1133">Transmembrane helix</keyword>
<dbReference type="EMBL" id="JBHSSB010000014">
    <property type="protein sequence ID" value="MFC6294505.1"/>
    <property type="molecule type" value="Genomic_DNA"/>
</dbReference>
<reference evidence="3" key="1">
    <citation type="journal article" date="2019" name="Int. J. Syst. Evol. Microbiol.">
        <title>The Global Catalogue of Microorganisms (GCM) 10K type strain sequencing project: providing services to taxonomists for standard genome sequencing and annotation.</title>
        <authorList>
            <consortium name="The Broad Institute Genomics Platform"/>
            <consortium name="The Broad Institute Genome Sequencing Center for Infectious Disease"/>
            <person name="Wu L."/>
            <person name="Ma J."/>
        </authorList>
    </citation>
    <scope>NUCLEOTIDE SEQUENCE [LARGE SCALE GENOMIC DNA]</scope>
    <source>
        <strain evidence="3">CCM 8934</strain>
    </source>
</reference>
<protein>
    <recommendedName>
        <fullName evidence="4">Integral membrane protein</fullName>
    </recommendedName>
</protein>
<keyword evidence="3" id="KW-1185">Reference proteome</keyword>
<evidence type="ECO:0000313" key="2">
    <source>
        <dbReference type="EMBL" id="MFC6294505.1"/>
    </source>
</evidence>
<accession>A0ABW1UEF2</accession>